<dbReference type="AlphaFoldDB" id="A0A382SNR9"/>
<dbReference type="FunFam" id="2.170.120.12:FF:000001">
    <property type="entry name" value="DNA-directed RNA polymerase subunit alpha"/>
    <property type="match status" value="1"/>
</dbReference>
<dbReference type="GO" id="GO:0005737">
    <property type="term" value="C:cytoplasm"/>
    <property type="evidence" value="ECO:0007669"/>
    <property type="project" value="UniProtKB-ARBA"/>
</dbReference>
<dbReference type="SMART" id="SM00662">
    <property type="entry name" value="RPOLD"/>
    <property type="match status" value="1"/>
</dbReference>
<dbReference type="InterPro" id="IPR011262">
    <property type="entry name" value="DNA-dir_RNA_pol_insert"/>
</dbReference>
<dbReference type="Pfam" id="PF01000">
    <property type="entry name" value="RNA_pol_A_bac"/>
    <property type="match status" value="1"/>
</dbReference>
<dbReference type="Gene3D" id="3.30.1360.10">
    <property type="entry name" value="RNA polymerase, RBP11-like subunit"/>
    <property type="match status" value="1"/>
</dbReference>
<dbReference type="Pfam" id="PF01193">
    <property type="entry name" value="RNA_pol_L"/>
    <property type="match status" value="1"/>
</dbReference>
<dbReference type="NCBIfam" id="NF003513">
    <property type="entry name" value="PRK05182.1-2"/>
    <property type="match status" value="1"/>
</dbReference>
<dbReference type="InterPro" id="IPR036603">
    <property type="entry name" value="RBP11-like"/>
</dbReference>
<dbReference type="NCBIfam" id="TIGR02027">
    <property type="entry name" value="rpoA"/>
    <property type="match status" value="1"/>
</dbReference>
<dbReference type="InterPro" id="IPR011773">
    <property type="entry name" value="DNA-dir_RpoA"/>
</dbReference>
<dbReference type="EC" id="2.7.7.6" evidence="2"/>
<sequence length="234" mass="25565">MDTENVNIKNWKSLIKPGKLDVQLNDDKSYAKIIAEPLEKGYGLTLGNSLRRILLSSIRGTAVTAIQIDGVLHEFSSIKGVREDVTDIVLNVKSLDLKSNMEGIKKLILDAKGPGEIKASNITPVADIEILNPDLVICNLDENTNFHIEMTVGNGKGYVSADMNKPEEPPLGLIPIDSLFSPVKKVSYSISTAREGKALDYDKLIMEVETNGSISAEDAVAYSARIFQDQLGMF</sequence>
<dbReference type="InterPro" id="IPR036643">
    <property type="entry name" value="RNApol_insert_sf"/>
</dbReference>
<evidence type="ECO:0000256" key="3">
    <source>
        <dbReference type="ARBA" id="ARBA00022478"/>
    </source>
</evidence>
<dbReference type="SUPFAM" id="SSF56553">
    <property type="entry name" value="Insert subdomain of RNA polymerase alpha subunit"/>
    <property type="match status" value="1"/>
</dbReference>
<feature type="non-terminal residue" evidence="9">
    <location>
        <position position="234"/>
    </location>
</feature>
<keyword evidence="3" id="KW-0240">DNA-directed RNA polymerase</keyword>
<comment type="catalytic activity">
    <reaction evidence="7">
        <text>RNA(n) + a ribonucleoside 5'-triphosphate = RNA(n+1) + diphosphate</text>
        <dbReference type="Rhea" id="RHEA:21248"/>
        <dbReference type="Rhea" id="RHEA-COMP:14527"/>
        <dbReference type="Rhea" id="RHEA-COMP:17342"/>
        <dbReference type="ChEBI" id="CHEBI:33019"/>
        <dbReference type="ChEBI" id="CHEBI:61557"/>
        <dbReference type="ChEBI" id="CHEBI:140395"/>
        <dbReference type="EC" id="2.7.7.6"/>
    </reaction>
</comment>
<dbReference type="InterPro" id="IPR011263">
    <property type="entry name" value="DNA-dir_RNA_pol_RpoA/D/Rpb3"/>
</dbReference>
<evidence type="ECO:0000256" key="2">
    <source>
        <dbReference type="ARBA" id="ARBA00012418"/>
    </source>
</evidence>
<evidence type="ECO:0000313" key="9">
    <source>
        <dbReference type="EMBL" id="SVD11574.1"/>
    </source>
</evidence>
<accession>A0A382SNR9</accession>
<evidence type="ECO:0000256" key="1">
    <source>
        <dbReference type="ARBA" id="ARBA00007123"/>
    </source>
</evidence>
<dbReference type="CDD" id="cd06928">
    <property type="entry name" value="RNAP_alpha_NTD"/>
    <property type="match status" value="1"/>
</dbReference>
<protein>
    <recommendedName>
        <fullName evidence="2">DNA-directed RNA polymerase</fullName>
        <ecNumber evidence="2">2.7.7.6</ecNumber>
    </recommendedName>
</protein>
<keyword evidence="6" id="KW-0804">Transcription</keyword>
<evidence type="ECO:0000256" key="4">
    <source>
        <dbReference type="ARBA" id="ARBA00022679"/>
    </source>
</evidence>
<organism evidence="9">
    <name type="scientific">marine metagenome</name>
    <dbReference type="NCBI Taxonomy" id="408172"/>
    <lineage>
        <taxon>unclassified sequences</taxon>
        <taxon>metagenomes</taxon>
        <taxon>ecological metagenomes</taxon>
    </lineage>
</organism>
<evidence type="ECO:0000256" key="7">
    <source>
        <dbReference type="ARBA" id="ARBA00048552"/>
    </source>
</evidence>
<dbReference type="SUPFAM" id="SSF55257">
    <property type="entry name" value="RBP11-like subunits of RNA polymerase"/>
    <property type="match status" value="1"/>
</dbReference>
<evidence type="ECO:0000256" key="6">
    <source>
        <dbReference type="ARBA" id="ARBA00023163"/>
    </source>
</evidence>
<feature type="domain" description="DNA-directed RNA polymerase RpoA/D/Rpb3-type" evidence="8">
    <location>
        <begin position="30"/>
        <end position="234"/>
    </location>
</feature>
<comment type="similarity">
    <text evidence="1">Belongs to the RNA polymerase alpha chain family.</text>
</comment>
<dbReference type="EMBL" id="UINC01130480">
    <property type="protein sequence ID" value="SVD11574.1"/>
    <property type="molecule type" value="Genomic_DNA"/>
</dbReference>
<keyword evidence="4" id="KW-0808">Transferase</keyword>
<dbReference type="GO" id="GO:0003677">
    <property type="term" value="F:DNA binding"/>
    <property type="evidence" value="ECO:0007669"/>
    <property type="project" value="InterPro"/>
</dbReference>
<evidence type="ECO:0000259" key="8">
    <source>
        <dbReference type="SMART" id="SM00662"/>
    </source>
</evidence>
<proteinExistence type="inferred from homology"/>
<dbReference type="GO" id="GO:0003899">
    <property type="term" value="F:DNA-directed RNA polymerase activity"/>
    <property type="evidence" value="ECO:0007669"/>
    <property type="project" value="UniProtKB-EC"/>
</dbReference>
<dbReference type="GO" id="GO:0006351">
    <property type="term" value="P:DNA-templated transcription"/>
    <property type="evidence" value="ECO:0007669"/>
    <property type="project" value="InterPro"/>
</dbReference>
<dbReference type="GO" id="GO:0046983">
    <property type="term" value="F:protein dimerization activity"/>
    <property type="evidence" value="ECO:0007669"/>
    <property type="project" value="InterPro"/>
</dbReference>
<gene>
    <name evidence="9" type="ORF">METZ01_LOCUS364428</name>
</gene>
<keyword evidence="5" id="KW-0548">Nucleotidyltransferase</keyword>
<reference evidence="9" key="1">
    <citation type="submission" date="2018-05" db="EMBL/GenBank/DDBJ databases">
        <authorList>
            <person name="Lanie J.A."/>
            <person name="Ng W.-L."/>
            <person name="Kazmierczak K.M."/>
            <person name="Andrzejewski T.M."/>
            <person name="Davidsen T.M."/>
            <person name="Wayne K.J."/>
            <person name="Tettelin H."/>
            <person name="Glass J.I."/>
            <person name="Rusch D."/>
            <person name="Podicherti R."/>
            <person name="Tsui H.-C.T."/>
            <person name="Winkler M.E."/>
        </authorList>
    </citation>
    <scope>NUCLEOTIDE SEQUENCE</scope>
</reference>
<name>A0A382SNR9_9ZZZZ</name>
<dbReference type="GO" id="GO:0000428">
    <property type="term" value="C:DNA-directed RNA polymerase complex"/>
    <property type="evidence" value="ECO:0007669"/>
    <property type="project" value="UniProtKB-KW"/>
</dbReference>
<evidence type="ECO:0000256" key="5">
    <source>
        <dbReference type="ARBA" id="ARBA00022695"/>
    </source>
</evidence>
<dbReference type="Gene3D" id="2.170.120.12">
    <property type="entry name" value="DNA-directed RNA polymerase, insert domain"/>
    <property type="match status" value="1"/>
</dbReference>